<organism evidence="2 5">
    <name type="scientific">Streptacidiphilus alkalitolerans</name>
    <dbReference type="NCBI Taxonomy" id="3342712"/>
    <lineage>
        <taxon>Bacteria</taxon>
        <taxon>Bacillati</taxon>
        <taxon>Actinomycetota</taxon>
        <taxon>Actinomycetes</taxon>
        <taxon>Kitasatosporales</taxon>
        <taxon>Streptomycetaceae</taxon>
        <taxon>Streptacidiphilus</taxon>
    </lineage>
</organism>
<dbReference type="RefSeq" id="WP_380510420.1">
    <property type="nucleotide sequence ID" value="NZ_JBHEZX010000007.1"/>
</dbReference>
<keyword evidence="1" id="KW-0732">Signal</keyword>
<comment type="caution">
    <text evidence="2">The sequence shown here is derived from an EMBL/GenBank/DDBJ whole genome shotgun (WGS) entry which is preliminary data.</text>
</comment>
<dbReference type="Pfam" id="PF10901">
    <property type="entry name" value="DUF2690"/>
    <property type="match status" value="1"/>
</dbReference>
<dbReference type="EMBL" id="JBHEZY010000013">
    <property type="protein sequence ID" value="MFC1434543.1"/>
    <property type="molecule type" value="Genomic_DNA"/>
</dbReference>
<proteinExistence type="predicted"/>
<dbReference type="Proteomes" id="UP001592582">
    <property type="component" value="Unassembled WGS sequence"/>
</dbReference>
<feature type="signal peptide" evidence="1">
    <location>
        <begin position="1"/>
        <end position="31"/>
    </location>
</feature>
<gene>
    <name evidence="3" type="ORF">ACEZDB_28275</name>
    <name evidence="2" type="ORF">ACEZDG_18315</name>
</gene>
<evidence type="ECO:0000313" key="3">
    <source>
        <dbReference type="EMBL" id="MFC1434543.1"/>
    </source>
</evidence>
<keyword evidence="5" id="KW-1185">Reference proteome</keyword>
<protein>
    <submittedName>
        <fullName evidence="2">DUF2690 domain-containing protein</fullName>
    </submittedName>
</protein>
<feature type="chain" id="PRO_5045032992" evidence="1">
    <location>
        <begin position="32"/>
        <end position="160"/>
    </location>
</feature>
<reference evidence="4 5" key="1">
    <citation type="submission" date="2024-09" db="EMBL/GenBank/DDBJ databases">
        <authorList>
            <person name="Lee S.D."/>
        </authorList>
    </citation>
    <scope>NUCLEOTIDE SEQUENCE [LARGE SCALE GENOMIC DNA]</scope>
    <source>
        <strain evidence="2 5">N1-1</strain>
        <strain evidence="3 4">N1-3</strain>
    </source>
</reference>
<dbReference type="Proteomes" id="UP001592530">
    <property type="component" value="Unassembled WGS sequence"/>
</dbReference>
<accession>A0ABV6VBY1</accession>
<evidence type="ECO:0000313" key="2">
    <source>
        <dbReference type="EMBL" id="MFC1411220.1"/>
    </source>
</evidence>
<evidence type="ECO:0000313" key="4">
    <source>
        <dbReference type="Proteomes" id="UP001592530"/>
    </source>
</evidence>
<dbReference type="EMBL" id="JBHEZX010000007">
    <property type="protein sequence ID" value="MFC1411220.1"/>
    <property type="molecule type" value="Genomic_DNA"/>
</dbReference>
<evidence type="ECO:0000256" key="1">
    <source>
        <dbReference type="SAM" id="SignalP"/>
    </source>
</evidence>
<dbReference type="InterPro" id="IPR021224">
    <property type="entry name" value="DUF2690"/>
</dbReference>
<sequence length="160" mass="16408">MKSSFVRISRIGLLAATLGLGLIASAGSASATTSYTGLDPVATGCATGAVTMESATVHGLDGATVGTVELRYNTSCHAGWARLTLTGPLQVCNGHAPAWGCDTASALIHRNSDGTEEGCSVTPGQTSCWTNMVDDLNVTSYAKGSFYSVDKTYTATTPSY</sequence>
<name>A0ABV6VBY1_9ACTN</name>
<evidence type="ECO:0000313" key="5">
    <source>
        <dbReference type="Proteomes" id="UP001592582"/>
    </source>
</evidence>